<name>A0A0D2NH74_GOSRA</name>
<dbReference type="OMA" id="KTESGCF"/>
<keyword evidence="4" id="KW-1185">Reference proteome</keyword>
<dbReference type="eggNOG" id="KOG1926">
    <property type="taxonomic scope" value="Eukaryota"/>
</dbReference>
<protein>
    <submittedName>
        <fullName evidence="3">Uncharacterized protein</fullName>
    </submittedName>
</protein>
<sequence length="416" mass="47629">MGSKKRIRVKLMEGQTDLATNNTVLVPSNKKITMDNNKEGEMGNGVMEIIKKRKQIDMEKQPKQMNISGLPEFHVSVFKDLASKDSSVRDAALEKIVTELQEVQKEYDRLNDKDNLVDDDGGLKLDAQMDDGLDNCASSLRYAVHHQERMLRQGLDTCFATGFADVRDCLLGWLSAYGALTQSGRLAKEWLSDEDTLHIKEFMSAIIFLSGKKIYLKRKRDRKSKEIAKSVQCFCEIVIEESLLQLSHDSKHLAFDILLLLLPRLPSSFIQIVLSYKVIKCLIDILSTKDSWLYKDGRNFLKELLVWVRNDDIRRAAVIVAFQKHNNGKFDCITKTKTVRDLMAEFKTESGCFLIVENLINLFLNDHASNEPTDQSQTTAMLVVYFDNKKSPIKSGFLKEIFRRHPRIFRRLLGSL</sequence>
<dbReference type="Pfam" id="PF04931">
    <property type="entry name" value="DNA_pol_phi"/>
    <property type="match status" value="1"/>
</dbReference>
<gene>
    <name evidence="3" type="ORF">B456_005G227500</name>
</gene>
<dbReference type="EMBL" id="CM001744">
    <property type="protein sequence ID" value="KJB32177.1"/>
    <property type="molecule type" value="Genomic_DNA"/>
</dbReference>
<evidence type="ECO:0000256" key="1">
    <source>
        <dbReference type="ARBA" id="ARBA00004123"/>
    </source>
</evidence>
<comment type="subcellular location">
    <subcellularLocation>
        <location evidence="1">Nucleus</location>
    </subcellularLocation>
</comment>
<accession>A0A0D2NH74</accession>
<dbReference type="STRING" id="29730.A0A0D2NH74"/>
<evidence type="ECO:0000256" key="2">
    <source>
        <dbReference type="ARBA" id="ARBA00023242"/>
    </source>
</evidence>
<dbReference type="AlphaFoldDB" id="A0A0D2NH74"/>
<reference evidence="3 4" key="1">
    <citation type="journal article" date="2012" name="Nature">
        <title>Repeated polyploidization of Gossypium genomes and the evolution of spinnable cotton fibres.</title>
        <authorList>
            <person name="Paterson A.H."/>
            <person name="Wendel J.F."/>
            <person name="Gundlach H."/>
            <person name="Guo H."/>
            <person name="Jenkins J."/>
            <person name="Jin D."/>
            <person name="Llewellyn D."/>
            <person name="Showmaker K.C."/>
            <person name="Shu S."/>
            <person name="Udall J."/>
            <person name="Yoo M.J."/>
            <person name="Byers R."/>
            <person name="Chen W."/>
            <person name="Doron-Faigenboim A."/>
            <person name="Duke M.V."/>
            <person name="Gong L."/>
            <person name="Grimwood J."/>
            <person name="Grover C."/>
            <person name="Grupp K."/>
            <person name="Hu G."/>
            <person name="Lee T.H."/>
            <person name="Li J."/>
            <person name="Lin L."/>
            <person name="Liu T."/>
            <person name="Marler B.S."/>
            <person name="Page J.T."/>
            <person name="Roberts A.W."/>
            <person name="Romanel E."/>
            <person name="Sanders W.S."/>
            <person name="Szadkowski E."/>
            <person name="Tan X."/>
            <person name="Tang H."/>
            <person name="Xu C."/>
            <person name="Wang J."/>
            <person name="Wang Z."/>
            <person name="Zhang D."/>
            <person name="Zhang L."/>
            <person name="Ashrafi H."/>
            <person name="Bedon F."/>
            <person name="Bowers J.E."/>
            <person name="Brubaker C.L."/>
            <person name="Chee P.W."/>
            <person name="Das S."/>
            <person name="Gingle A.R."/>
            <person name="Haigler C.H."/>
            <person name="Harker D."/>
            <person name="Hoffmann L.V."/>
            <person name="Hovav R."/>
            <person name="Jones D.C."/>
            <person name="Lemke C."/>
            <person name="Mansoor S."/>
            <person name="ur Rahman M."/>
            <person name="Rainville L.N."/>
            <person name="Rambani A."/>
            <person name="Reddy U.K."/>
            <person name="Rong J.K."/>
            <person name="Saranga Y."/>
            <person name="Scheffler B.E."/>
            <person name="Scheffler J.A."/>
            <person name="Stelly D.M."/>
            <person name="Triplett B.A."/>
            <person name="Van Deynze A."/>
            <person name="Vaslin M.F."/>
            <person name="Waghmare V.N."/>
            <person name="Walford S.A."/>
            <person name="Wright R.J."/>
            <person name="Zaki E.A."/>
            <person name="Zhang T."/>
            <person name="Dennis E.S."/>
            <person name="Mayer K.F."/>
            <person name="Peterson D.G."/>
            <person name="Rokhsar D.S."/>
            <person name="Wang X."/>
            <person name="Schmutz J."/>
        </authorList>
    </citation>
    <scope>NUCLEOTIDE SEQUENCE [LARGE SCALE GENOMIC DNA]</scope>
</reference>
<dbReference type="InterPro" id="IPR007015">
    <property type="entry name" value="DNA_pol_V/MYBBP1A"/>
</dbReference>
<keyword evidence="2" id="KW-0539">Nucleus</keyword>
<dbReference type="GO" id="GO:0006355">
    <property type="term" value="P:regulation of DNA-templated transcription"/>
    <property type="evidence" value="ECO:0007669"/>
    <property type="project" value="InterPro"/>
</dbReference>
<dbReference type="Proteomes" id="UP000032304">
    <property type="component" value="Chromosome 5"/>
</dbReference>
<dbReference type="PANTHER" id="PTHR13213:SF2">
    <property type="entry name" value="MYB-BINDING PROTEIN 1A"/>
    <property type="match status" value="1"/>
</dbReference>
<organism evidence="3 4">
    <name type="scientific">Gossypium raimondii</name>
    <name type="common">Peruvian cotton</name>
    <name type="synonym">Gossypium klotzschianum subsp. raimondii</name>
    <dbReference type="NCBI Taxonomy" id="29730"/>
    <lineage>
        <taxon>Eukaryota</taxon>
        <taxon>Viridiplantae</taxon>
        <taxon>Streptophyta</taxon>
        <taxon>Embryophyta</taxon>
        <taxon>Tracheophyta</taxon>
        <taxon>Spermatophyta</taxon>
        <taxon>Magnoliopsida</taxon>
        <taxon>eudicotyledons</taxon>
        <taxon>Gunneridae</taxon>
        <taxon>Pentapetalae</taxon>
        <taxon>rosids</taxon>
        <taxon>malvids</taxon>
        <taxon>Malvales</taxon>
        <taxon>Malvaceae</taxon>
        <taxon>Malvoideae</taxon>
        <taxon>Gossypium</taxon>
    </lineage>
</organism>
<evidence type="ECO:0000313" key="4">
    <source>
        <dbReference type="Proteomes" id="UP000032304"/>
    </source>
</evidence>
<evidence type="ECO:0000313" key="3">
    <source>
        <dbReference type="EMBL" id="KJB32177.1"/>
    </source>
</evidence>
<dbReference type="GO" id="GO:0005730">
    <property type="term" value="C:nucleolus"/>
    <property type="evidence" value="ECO:0007669"/>
    <property type="project" value="InterPro"/>
</dbReference>
<dbReference type="Gramene" id="KJB32177">
    <property type="protein sequence ID" value="KJB32177"/>
    <property type="gene ID" value="B456_005G227500"/>
</dbReference>
<proteinExistence type="predicted"/>
<dbReference type="PANTHER" id="PTHR13213">
    <property type="entry name" value="MYB-BINDING PROTEIN 1A FAMILY MEMBER"/>
    <property type="match status" value="1"/>
</dbReference>
<dbReference type="GO" id="GO:0003677">
    <property type="term" value="F:DNA binding"/>
    <property type="evidence" value="ECO:0007669"/>
    <property type="project" value="InterPro"/>
</dbReference>